<evidence type="ECO:0000256" key="16">
    <source>
        <dbReference type="ARBA" id="ARBA00023204"/>
    </source>
</evidence>
<feature type="compositionally biased region" description="Low complexity" evidence="21">
    <location>
        <begin position="548"/>
        <end position="565"/>
    </location>
</feature>
<dbReference type="PROSITE" id="PS50160">
    <property type="entry name" value="DNA_LIGASE_A3"/>
    <property type="match status" value="1"/>
</dbReference>
<organism evidence="23 24">
    <name type="scientific">Mycoplana dimorpha</name>
    <dbReference type="NCBI Taxonomy" id="28320"/>
    <lineage>
        <taxon>Bacteria</taxon>
        <taxon>Pseudomonadati</taxon>
        <taxon>Pseudomonadota</taxon>
        <taxon>Alphaproteobacteria</taxon>
        <taxon>Hyphomicrobiales</taxon>
        <taxon>Rhizobiaceae</taxon>
        <taxon>Mycoplana</taxon>
    </lineage>
</organism>
<dbReference type="PANTHER" id="PTHR42705:SF2">
    <property type="entry name" value="BIFUNCTIONAL NON-HOMOLOGOUS END JOINING PROTEIN LIGD"/>
    <property type="match status" value="1"/>
</dbReference>
<keyword evidence="8" id="KW-0547">Nucleotide-binding</keyword>
<proteinExistence type="predicted"/>
<dbReference type="GO" id="GO:0006310">
    <property type="term" value="P:DNA recombination"/>
    <property type="evidence" value="ECO:0007669"/>
    <property type="project" value="UniProtKB-KW"/>
</dbReference>
<evidence type="ECO:0000256" key="17">
    <source>
        <dbReference type="ARBA" id="ARBA00023211"/>
    </source>
</evidence>
<evidence type="ECO:0000256" key="19">
    <source>
        <dbReference type="ARBA" id="ARBA00029943"/>
    </source>
</evidence>
<keyword evidence="6" id="KW-0540">Nuclease</keyword>
<dbReference type="RefSeq" id="WP_108004273.1">
    <property type="nucleotide sequence ID" value="NZ_JBHEEX010000004.1"/>
</dbReference>
<dbReference type="Pfam" id="PF13298">
    <property type="entry name" value="LigD_N"/>
    <property type="match status" value="1"/>
</dbReference>
<gene>
    <name evidence="23" type="ORF">C7449_10835</name>
</gene>
<comment type="caution">
    <text evidence="23">The sequence shown here is derived from an EMBL/GenBank/DDBJ whole genome shotgun (WGS) entry which is preliminary data.</text>
</comment>
<dbReference type="PANTHER" id="PTHR42705">
    <property type="entry name" value="BIFUNCTIONAL NON-HOMOLOGOUS END JOINING PROTEIN LIGD"/>
    <property type="match status" value="1"/>
</dbReference>
<evidence type="ECO:0000256" key="13">
    <source>
        <dbReference type="ARBA" id="ARBA00022932"/>
    </source>
</evidence>
<keyword evidence="12" id="KW-0067">ATP-binding</keyword>
<dbReference type="GO" id="GO:0003887">
    <property type="term" value="F:DNA-directed DNA polymerase activity"/>
    <property type="evidence" value="ECO:0007669"/>
    <property type="project" value="UniProtKB-KW"/>
</dbReference>
<evidence type="ECO:0000256" key="14">
    <source>
        <dbReference type="ARBA" id="ARBA00023125"/>
    </source>
</evidence>
<keyword evidence="24" id="KW-1185">Reference proteome</keyword>
<evidence type="ECO:0000256" key="4">
    <source>
        <dbReference type="ARBA" id="ARBA00022679"/>
    </source>
</evidence>
<evidence type="ECO:0000256" key="20">
    <source>
        <dbReference type="ARBA" id="ARBA00034003"/>
    </source>
</evidence>
<dbReference type="InterPro" id="IPR014146">
    <property type="entry name" value="LigD_ligase_dom"/>
</dbReference>
<dbReference type="Gene3D" id="3.90.920.10">
    <property type="entry name" value="DNA primase, PRIM domain"/>
    <property type="match status" value="1"/>
</dbReference>
<dbReference type="InterPro" id="IPR012340">
    <property type="entry name" value="NA-bd_OB-fold"/>
</dbReference>
<dbReference type="Proteomes" id="UP000241247">
    <property type="component" value="Unassembled WGS sequence"/>
</dbReference>
<comment type="catalytic activity">
    <reaction evidence="20">
        <text>ATP + (deoxyribonucleotide)n-3'-hydroxyl + 5'-phospho-(deoxyribonucleotide)m = (deoxyribonucleotide)n+m + AMP + diphosphate.</text>
        <dbReference type="EC" id="6.5.1.1"/>
    </reaction>
</comment>
<reference evidence="23 24" key="1">
    <citation type="submission" date="2018-04" db="EMBL/GenBank/DDBJ databases">
        <title>Genomic Encyclopedia of Type Strains, Phase IV (KMG-IV): sequencing the most valuable type-strain genomes for metagenomic binning, comparative biology and taxonomic classification.</title>
        <authorList>
            <person name="Goeker M."/>
        </authorList>
    </citation>
    <scope>NUCLEOTIDE SEQUENCE [LARGE SCALE GENOMIC DNA]</scope>
    <source>
        <strain evidence="23 24">DSM 7138</strain>
    </source>
</reference>
<feature type="domain" description="ATP-dependent DNA ligase family profile" evidence="22">
    <location>
        <begin position="329"/>
        <end position="454"/>
    </location>
</feature>
<dbReference type="NCBIfam" id="TIGR02777">
    <property type="entry name" value="LigD_PE_dom"/>
    <property type="match status" value="1"/>
</dbReference>
<dbReference type="InterPro" id="IPR014144">
    <property type="entry name" value="LigD_PE_domain"/>
</dbReference>
<feature type="region of interest" description="Disordered" evidence="21">
    <location>
        <begin position="541"/>
        <end position="565"/>
    </location>
</feature>
<evidence type="ECO:0000259" key="22">
    <source>
        <dbReference type="PROSITE" id="PS50160"/>
    </source>
</evidence>
<accession>A0A2T5AZ54</accession>
<dbReference type="Pfam" id="PF21686">
    <property type="entry name" value="LigD_Prim-Pol"/>
    <property type="match status" value="1"/>
</dbReference>
<dbReference type="InterPro" id="IPR033651">
    <property type="entry name" value="PaeLigD_Pol-like"/>
</dbReference>
<dbReference type="SUPFAM" id="SSF56091">
    <property type="entry name" value="DNA ligase/mRNA capping enzyme, catalytic domain"/>
    <property type="match status" value="1"/>
</dbReference>
<keyword evidence="10" id="KW-0378">Hydrolase</keyword>
<dbReference type="GO" id="GO:0003677">
    <property type="term" value="F:DNA binding"/>
    <property type="evidence" value="ECO:0007669"/>
    <property type="project" value="UniProtKB-KW"/>
</dbReference>
<keyword evidence="4" id="KW-0808">Transferase</keyword>
<dbReference type="NCBIfam" id="TIGR02779">
    <property type="entry name" value="NHEJ_ligase_lig"/>
    <property type="match status" value="1"/>
</dbReference>
<dbReference type="GO" id="GO:0046872">
    <property type="term" value="F:metal ion binding"/>
    <property type="evidence" value="ECO:0007669"/>
    <property type="project" value="UniProtKB-KW"/>
</dbReference>
<sequence>MALETYNRKRDFHRTPEPRGRKAKASGNSFVIQKRDARRLHYDFRLEMDGVLKSWAVTRGPSLVPGEKRLAVHVEDHPLEYGGFEGTIPKGEYGGGTVIVWDRGTWEPHGDPHKGYKKGHLEFDLHGEKLEGHWHLVRMQGKPGERHENWLLIKGDDEFARQEGDPDILEERPESVKTGRLVDDVAGEEPGWSSKTGKITKRKTASKTKDVEKAPVLEPGDPSRVEGAVKGRLPPFVEPELATLASKPPMGKRWIHEIKFDGYRLQARLEAGKVRLLTRSGLDWSAKFGKTIVAAFHDLPVGSALIDGELVVESSSGASDFSALQADLSEGRTERFVYYAFDLLHLDGYDLTAVPLMRRKELLRTIIPAETGTLRYSSHFDEGGEVLLKHACRLGLEGIVSKLAEDSYRSGRSKGWMKAKCSSSQEFVIAGWVPSTVSRKAVGSLLLGVYDNGRLEHVGRVGTGFSNAVATELATRLERLKADGSPFADKLTADEARGARYVRPELVAEVEFRAWTADGHLRHASFRGIREDKPAREVVHERPQGGRAAMATAASESSSARPKSSVKLTHPDRVYWPREGVTKGGLADYYTEVWRFIEPFVTGRALALVRCPDGIDGQQFFQKHAWKGLNENIVLVTDPQDPDEPLISIKDLDGLLGLVQAAVLEIHPWGSTVDNWEKPDTIIMDLDPGPGVGWSDVIAAAEETRNRLEEAGLQAFVKTSGGKGLHVVAPLKPSAEWPEIKAFTKGLADQMAADSPSRYVSTITKAKRGGKILVDYLRNQRGQTAVAAYSTRARPGAAVSMPLAWDELDPAIGPDYFTVLNAPTRLAALHADPWADFRASAAPLAVKPPRRGRA</sequence>
<evidence type="ECO:0000256" key="8">
    <source>
        <dbReference type="ARBA" id="ARBA00022741"/>
    </source>
</evidence>
<dbReference type="InterPro" id="IPR014145">
    <property type="entry name" value="LigD_pol_dom"/>
</dbReference>
<dbReference type="GO" id="GO:0006281">
    <property type="term" value="P:DNA repair"/>
    <property type="evidence" value="ECO:0007669"/>
    <property type="project" value="UniProtKB-KW"/>
</dbReference>
<feature type="region of interest" description="Disordered" evidence="21">
    <location>
        <begin position="186"/>
        <end position="229"/>
    </location>
</feature>
<dbReference type="Pfam" id="PF01068">
    <property type="entry name" value="DNA_ligase_A_M"/>
    <property type="match status" value="1"/>
</dbReference>
<keyword evidence="14" id="KW-0238">DNA-binding</keyword>
<dbReference type="CDD" id="cd07971">
    <property type="entry name" value="OBF_DNA_ligase_LigD"/>
    <property type="match status" value="1"/>
</dbReference>
<keyword evidence="11" id="KW-0269">Exonuclease</keyword>
<dbReference type="NCBIfam" id="NF004628">
    <property type="entry name" value="PRK05972.1"/>
    <property type="match status" value="1"/>
</dbReference>
<dbReference type="InterPro" id="IPR012309">
    <property type="entry name" value="DNA_ligase_ATP-dep_C"/>
</dbReference>
<dbReference type="InterPro" id="IPR052171">
    <property type="entry name" value="NHEJ_LigD"/>
</dbReference>
<dbReference type="InterPro" id="IPR014143">
    <property type="entry name" value="NHEJ_ligase_prk"/>
</dbReference>
<dbReference type="SUPFAM" id="SSF50249">
    <property type="entry name" value="Nucleic acid-binding proteins"/>
    <property type="match status" value="1"/>
</dbReference>
<dbReference type="Gene3D" id="2.40.50.140">
    <property type="entry name" value="Nucleic acid-binding proteins"/>
    <property type="match status" value="1"/>
</dbReference>
<keyword evidence="16" id="KW-0234">DNA repair</keyword>
<dbReference type="EC" id="6.5.1.1" evidence="2"/>
<name>A0A2T5AZ54_MYCDI</name>
<keyword evidence="5" id="KW-0548">Nucleotidyltransferase</keyword>
<dbReference type="NCBIfam" id="TIGR02778">
    <property type="entry name" value="ligD_pol"/>
    <property type="match status" value="1"/>
</dbReference>
<feature type="compositionally biased region" description="Basic and acidic residues" evidence="21">
    <location>
        <begin position="1"/>
        <end position="20"/>
    </location>
</feature>
<evidence type="ECO:0000256" key="9">
    <source>
        <dbReference type="ARBA" id="ARBA00022763"/>
    </source>
</evidence>
<dbReference type="CDD" id="cd04862">
    <property type="entry name" value="PaeLigD_Pol_like"/>
    <property type="match status" value="1"/>
</dbReference>
<evidence type="ECO:0000313" key="23">
    <source>
        <dbReference type="EMBL" id="PTM91989.1"/>
    </source>
</evidence>
<evidence type="ECO:0000256" key="15">
    <source>
        <dbReference type="ARBA" id="ARBA00023172"/>
    </source>
</evidence>
<evidence type="ECO:0000256" key="5">
    <source>
        <dbReference type="ARBA" id="ARBA00022695"/>
    </source>
</evidence>
<keyword evidence="18" id="KW-0511">Multifunctional enzyme</keyword>
<keyword evidence="13" id="KW-0239">DNA-directed DNA polymerase</keyword>
<dbReference type="CDD" id="cd07906">
    <property type="entry name" value="Adenylation_DNA_ligase_LigD_LigC"/>
    <property type="match status" value="1"/>
</dbReference>
<dbReference type="Pfam" id="PF04679">
    <property type="entry name" value="DNA_ligase_A_C"/>
    <property type="match status" value="1"/>
</dbReference>
<evidence type="ECO:0000256" key="6">
    <source>
        <dbReference type="ARBA" id="ARBA00022722"/>
    </source>
</evidence>
<dbReference type="GO" id="GO:0005524">
    <property type="term" value="F:ATP binding"/>
    <property type="evidence" value="ECO:0007669"/>
    <property type="project" value="UniProtKB-KW"/>
</dbReference>
<keyword evidence="7" id="KW-0479">Metal-binding</keyword>
<feature type="region of interest" description="Disordered" evidence="21">
    <location>
        <begin position="1"/>
        <end position="28"/>
    </location>
</feature>
<dbReference type="OrthoDB" id="9802472at2"/>
<feature type="compositionally biased region" description="Basic and acidic residues" evidence="21">
    <location>
        <begin position="207"/>
        <end position="229"/>
    </location>
</feature>
<evidence type="ECO:0000256" key="12">
    <source>
        <dbReference type="ARBA" id="ARBA00022840"/>
    </source>
</evidence>
<protein>
    <recommendedName>
        <fullName evidence="2">DNA ligase (ATP)</fullName>
        <ecNumber evidence="2">6.5.1.1</ecNumber>
    </recommendedName>
    <alternativeName>
        <fullName evidence="19">NHEJ DNA polymerase</fullName>
    </alternativeName>
</protein>
<keyword evidence="9" id="KW-0227">DNA damage</keyword>
<dbReference type="AlphaFoldDB" id="A0A2T5AZ54"/>
<dbReference type="NCBIfam" id="TIGR02776">
    <property type="entry name" value="NHEJ_ligase_prk"/>
    <property type="match status" value="1"/>
</dbReference>
<evidence type="ECO:0000256" key="10">
    <source>
        <dbReference type="ARBA" id="ARBA00022801"/>
    </source>
</evidence>
<evidence type="ECO:0000256" key="11">
    <source>
        <dbReference type="ARBA" id="ARBA00022839"/>
    </source>
</evidence>
<dbReference type="InterPro" id="IPR012310">
    <property type="entry name" value="DNA_ligase_ATP-dep_cent"/>
</dbReference>
<evidence type="ECO:0000256" key="2">
    <source>
        <dbReference type="ARBA" id="ARBA00012727"/>
    </source>
</evidence>
<dbReference type="GO" id="GO:0004527">
    <property type="term" value="F:exonuclease activity"/>
    <property type="evidence" value="ECO:0007669"/>
    <property type="project" value="UniProtKB-KW"/>
</dbReference>
<dbReference type="GO" id="GO:0003910">
    <property type="term" value="F:DNA ligase (ATP) activity"/>
    <property type="evidence" value="ECO:0007669"/>
    <property type="project" value="UniProtKB-EC"/>
</dbReference>
<keyword evidence="17" id="KW-0464">Manganese</keyword>
<dbReference type="Gene3D" id="3.30.1490.70">
    <property type="match status" value="1"/>
</dbReference>
<dbReference type="EMBL" id="PZZZ01000008">
    <property type="protein sequence ID" value="PTM91989.1"/>
    <property type="molecule type" value="Genomic_DNA"/>
</dbReference>
<keyword evidence="15" id="KW-0233">DNA recombination</keyword>
<evidence type="ECO:0000256" key="1">
    <source>
        <dbReference type="ARBA" id="ARBA00001936"/>
    </source>
</evidence>
<evidence type="ECO:0000256" key="21">
    <source>
        <dbReference type="SAM" id="MobiDB-lite"/>
    </source>
</evidence>
<evidence type="ECO:0000256" key="3">
    <source>
        <dbReference type="ARBA" id="ARBA00022598"/>
    </source>
</evidence>
<keyword evidence="3 23" id="KW-0436">Ligase</keyword>
<evidence type="ECO:0000256" key="7">
    <source>
        <dbReference type="ARBA" id="ARBA00022723"/>
    </source>
</evidence>
<dbReference type="Gene3D" id="3.30.470.30">
    <property type="entry name" value="DNA ligase/mRNA capping enzyme"/>
    <property type="match status" value="1"/>
</dbReference>
<evidence type="ECO:0000313" key="24">
    <source>
        <dbReference type="Proteomes" id="UP000241247"/>
    </source>
</evidence>
<comment type="cofactor">
    <cofactor evidence="1">
        <name>Mn(2+)</name>
        <dbReference type="ChEBI" id="CHEBI:29035"/>
    </cofactor>
</comment>
<evidence type="ECO:0000256" key="18">
    <source>
        <dbReference type="ARBA" id="ARBA00023268"/>
    </source>
</evidence>